<gene>
    <name evidence="2" type="primary">ORF57165</name>
</gene>
<proteinExistence type="predicted"/>
<accession>A0A0B6ZC29</accession>
<organism evidence="2">
    <name type="scientific">Arion vulgaris</name>
    <dbReference type="NCBI Taxonomy" id="1028688"/>
    <lineage>
        <taxon>Eukaryota</taxon>
        <taxon>Metazoa</taxon>
        <taxon>Spiralia</taxon>
        <taxon>Lophotrochozoa</taxon>
        <taxon>Mollusca</taxon>
        <taxon>Gastropoda</taxon>
        <taxon>Heterobranchia</taxon>
        <taxon>Euthyneura</taxon>
        <taxon>Panpulmonata</taxon>
        <taxon>Eupulmonata</taxon>
        <taxon>Stylommatophora</taxon>
        <taxon>Helicina</taxon>
        <taxon>Arionoidea</taxon>
        <taxon>Arionidae</taxon>
        <taxon>Arion</taxon>
    </lineage>
</organism>
<reference evidence="2" key="1">
    <citation type="submission" date="2014-12" db="EMBL/GenBank/DDBJ databases">
        <title>Insight into the proteome of Arion vulgaris.</title>
        <authorList>
            <person name="Aradska J."/>
            <person name="Bulat T."/>
            <person name="Smidak R."/>
            <person name="Sarate P."/>
            <person name="Gangsoo J."/>
            <person name="Sialana F."/>
            <person name="Bilban M."/>
            <person name="Lubec G."/>
        </authorList>
    </citation>
    <scope>NUCLEOTIDE SEQUENCE</scope>
    <source>
        <tissue evidence="2">Skin</tissue>
    </source>
</reference>
<feature type="non-terminal residue" evidence="2">
    <location>
        <position position="1"/>
    </location>
</feature>
<dbReference type="AlphaFoldDB" id="A0A0B6ZC29"/>
<sequence>WVKNSEVTSSIVDINAEDSNRSSRLSMSTSTIPHGHSDVSEIKQASNNKKNMDWIVYQNRNSLTSLKNQSLSNKMSKSTPVLDKYTSVQQNADAKSKFTSQFPYATPPREYMTFESMKRRGLIKDNNRDNSDNTSRKVNAFGLSPLAVTVSKPVSFISGSLSRSTSMPISDTEQNKLSVNVSKERPVSLDIDRLTGDDRTINEDKEYISHISERTTDTNQFPTTLPIITVEE</sequence>
<feature type="compositionally biased region" description="Low complexity" evidence="1">
    <location>
        <begin position="22"/>
        <end position="31"/>
    </location>
</feature>
<evidence type="ECO:0000256" key="1">
    <source>
        <dbReference type="SAM" id="MobiDB-lite"/>
    </source>
</evidence>
<feature type="region of interest" description="Disordered" evidence="1">
    <location>
        <begin position="19"/>
        <end position="39"/>
    </location>
</feature>
<evidence type="ECO:0000313" key="2">
    <source>
        <dbReference type="EMBL" id="CEK66053.1"/>
    </source>
</evidence>
<dbReference type="EMBL" id="HACG01019188">
    <property type="protein sequence ID" value="CEK66053.1"/>
    <property type="molecule type" value="Transcribed_RNA"/>
</dbReference>
<protein>
    <submittedName>
        <fullName evidence="2">Uncharacterized protein</fullName>
    </submittedName>
</protein>
<name>A0A0B6ZC29_9EUPU</name>
<feature type="non-terminal residue" evidence="2">
    <location>
        <position position="232"/>
    </location>
</feature>